<accession>A0A4Y2B1S5</accession>
<protein>
    <submittedName>
        <fullName evidence="1">Uncharacterized protein</fullName>
    </submittedName>
</protein>
<organism evidence="1 2">
    <name type="scientific">Araneus ventricosus</name>
    <name type="common">Orbweaver spider</name>
    <name type="synonym">Epeira ventricosa</name>
    <dbReference type="NCBI Taxonomy" id="182803"/>
    <lineage>
        <taxon>Eukaryota</taxon>
        <taxon>Metazoa</taxon>
        <taxon>Ecdysozoa</taxon>
        <taxon>Arthropoda</taxon>
        <taxon>Chelicerata</taxon>
        <taxon>Arachnida</taxon>
        <taxon>Araneae</taxon>
        <taxon>Araneomorphae</taxon>
        <taxon>Entelegynae</taxon>
        <taxon>Araneoidea</taxon>
        <taxon>Araneidae</taxon>
        <taxon>Araneus</taxon>
    </lineage>
</organism>
<evidence type="ECO:0000313" key="2">
    <source>
        <dbReference type="Proteomes" id="UP000499080"/>
    </source>
</evidence>
<sequence length="93" mass="10596">MNPVDIPESVPKRPALRWFASPLFYFLLCQEAFRLREGKANPSLMEEYCRLSNAPEMTKEINTACFSCLRACSRRVVTCRSASATVFPSLNPY</sequence>
<reference evidence="1 2" key="1">
    <citation type="journal article" date="2019" name="Sci. Rep.">
        <title>Orb-weaving spider Araneus ventricosus genome elucidates the spidroin gene catalogue.</title>
        <authorList>
            <person name="Kono N."/>
            <person name="Nakamura H."/>
            <person name="Ohtoshi R."/>
            <person name="Moran D.A.P."/>
            <person name="Shinohara A."/>
            <person name="Yoshida Y."/>
            <person name="Fujiwara M."/>
            <person name="Mori M."/>
            <person name="Tomita M."/>
            <person name="Arakawa K."/>
        </authorList>
    </citation>
    <scope>NUCLEOTIDE SEQUENCE [LARGE SCALE GENOMIC DNA]</scope>
</reference>
<dbReference type="Proteomes" id="UP000499080">
    <property type="component" value="Unassembled WGS sequence"/>
</dbReference>
<evidence type="ECO:0000313" key="1">
    <source>
        <dbReference type="EMBL" id="GBL86033.1"/>
    </source>
</evidence>
<proteinExistence type="predicted"/>
<keyword evidence="2" id="KW-1185">Reference proteome</keyword>
<dbReference type="EMBL" id="BGPR01000046">
    <property type="protein sequence ID" value="GBL86033.1"/>
    <property type="molecule type" value="Genomic_DNA"/>
</dbReference>
<dbReference type="AlphaFoldDB" id="A0A4Y2B1S5"/>
<gene>
    <name evidence="1" type="ORF">AVEN_89089_1</name>
</gene>
<comment type="caution">
    <text evidence="1">The sequence shown here is derived from an EMBL/GenBank/DDBJ whole genome shotgun (WGS) entry which is preliminary data.</text>
</comment>
<name>A0A4Y2B1S5_ARAVE</name>